<sequence length="849" mass="93337">MHSFFLPGPFFKSIAGLTLLGALLAFWLFPEAGWANPGVPVNGFNLAEPAVVRYIYFEDSDPAYAKSAEELARELSLTGAVWKAQNVVGGWNRTGIFLGSLAVLSKHMQPDEVAALSSMENDGYWLHLQQNAGYVAVRSAAALPSASAGLRFALGFRYYLPNRNWEYYPDLTSLPDLKQGPPIPLMANRGMFYGYGAGSKKLEEETTRWKLNNGLALDNAVSTGHSWPGFYSRHKAEFAAHPEWFAAASDGSRRVLKANMGQSQSVSFCVTNKKLIAALQADALQRLQTQNMYSLDPSDGMDEKAVCQCENCQGLGSVSNIVFYLANQVAEAVGKAFPYKSGRGLEFNKMVGMYAYAQHAFPPDFPIHQNVFVLVATAYNSSPLSYDDLFKKWNEKAKNHWGIRDYWGVMQWDADLPGRSKLRTSAYASELRKYAALGAIAINTETIAGWVSRGIGQYTAATVLRDGSQNAEELTEVFYTQMFGKAAPILKPMFTDWQSQMAGMPTEEDLRAWSVLVQKALALAEQEKNPLLRHRVLDIAAYLHYINLLRSWRVAPADPGYIRYIALLSWAWRLRETGLIASQALVRTYANSKAPTKDLHFSNASAPWKQTTMVTDEEILKNLTADVASLKKPRANVKAVDYNYSTYSVYQPAVVSKEVHRQFRGNFRLVVAGGTGGSLGLRVGLIKGSGKSSSIQFGTAPNAAVKLPIGKLVDVPVPQAGPQICTIVDNNKGVQLSSRAGVKCSVFASKQSPLHSFARNEWCFLVPEGTTVFGIWKKGVYTLVSPSGRRITQQTSGELLEYYEVGKAETGIWKLEAQSGTLYLIGVPPVLAPTAAHLIVPTEKSSKAK</sequence>
<dbReference type="InterPro" id="IPR032287">
    <property type="entry name" value="DUF4838"/>
</dbReference>
<dbReference type="Proteomes" id="UP000601099">
    <property type="component" value="Unassembled WGS sequence"/>
</dbReference>
<evidence type="ECO:0000313" key="1">
    <source>
        <dbReference type="EMBL" id="MBG8552027.1"/>
    </source>
</evidence>
<proteinExistence type="predicted"/>
<accession>A0ABS0KW01</accession>
<protein>
    <submittedName>
        <fullName evidence="1">DUF4838 domain-containing protein</fullName>
    </submittedName>
</protein>
<keyword evidence="2" id="KW-1185">Reference proteome</keyword>
<dbReference type="Pfam" id="PF16126">
    <property type="entry name" value="DUF4838"/>
    <property type="match status" value="1"/>
</dbReference>
<reference evidence="1 2" key="1">
    <citation type="submission" date="2020-11" db="EMBL/GenBank/DDBJ databases">
        <title>Hymenobacter sp.</title>
        <authorList>
            <person name="Kim M.K."/>
        </authorList>
    </citation>
    <scope>NUCLEOTIDE SEQUENCE [LARGE SCALE GENOMIC DNA]</scope>
    <source>
        <strain evidence="1 2">BT594</strain>
    </source>
</reference>
<evidence type="ECO:0000313" key="2">
    <source>
        <dbReference type="Proteomes" id="UP000601099"/>
    </source>
</evidence>
<dbReference type="RefSeq" id="WP_196953082.1">
    <property type="nucleotide sequence ID" value="NZ_JADWYK010000001.1"/>
</dbReference>
<organism evidence="1 2">
    <name type="scientific">Hymenobacter guriensis</name>
    <dbReference type="NCBI Taxonomy" id="2793065"/>
    <lineage>
        <taxon>Bacteria</taxon>
        <taxon>Pseudomonadati</taxon>
        <taxon>Bacteroidota</taxon>
        <taxon>Cytophagia</taxon>
        <taxon>Cytophagales</taxon>
        <taxon>Hymenobacteraceae</taxon>
        <taxon>Hymenobacter</taxon>
    </lineage>
</organism>
<gene>
    <name evidence="1" type="ORF">I5L79_00620</name>
</gene>
<dbReference type="EMBL" id="JADWYK010000001">
    <property type="protein sequence ID" value="MBG8552027.1"/>
    <property type="molecule type" value="Genomic_DNA"/>
</dbReference>
<name>A0ABS0KW01_9BACT</name>
<comment type="caution">
    <text evidence="1">The sequence shown here is derived from an EMBL/GenBank/DDBJ whole genome shotgun (WGS) entry which is preliminary data.</text>
</comment>